<organism evidence="3 4">
    <name type="scientific">Phellinidium pouzarii</name>
    <dbReference type="NCBI Taxonomy" id="167371"/>
    <lineage>
        <taxon>Eukaryota</taxon>
        <taxon>Fungi</taxon>
        <taxon>Dikarya</taxon>
        <taxon>Basidiomycota</taxon>
        <taxon>Agaricomycotina</taxon>
        <taxon>Agaricomycetes</taxon>
        <taxon>Hymenochaetales</taxon>
        <taxon>Hymenochaetaceae</taxon>
        <taxon>Phellinidium</taxon>
    </lineage>
</organism>
<accession>A0A4V3XC36</accession>
<sequence length="494" mass="55542">MQDEEELELFLQRKKIEHDALTHIRKQSLDTFSRLHSIAEDIKFVRSVRDEYASYPMLANKRCGAWYCDPQFVSKLPLANGNFAHFKSTDGHYNGWSFNLRRPNLHILPLVQDAGGLSLVDSTRSGKRIPDSLSKTVPIWCTVINRALKTRNIAPLDNWDVNLYTPPQSVSKQEHSQIEHKLGGWAASLASSSYDLPTLGKPLRPIWITPASSVLPAFGENTPFLPIICVSASKLVDEGSQRRREGYSYVQGAGDDHENWSMGLTPDLFWKHKEKILSTLEPDFMNVLRDIVNSSKATETTLLTEWTKLSTPIMRVGGLVSISALAQIPEWVFNQQTEHGELASSFPCIIVRVNQKASMIPPSSDKDPITTSTILELVLPSDKKGGERSFKTFLPKCLEYFKRHLQEGQSVCVACNTGKDLSVGIALVVLQVFFNDNGVLALDRHGRKDFQVNKESLRTRLHWIIASRPEANPSRATLKRVNEFFMSPSHGHTP</sequence>
<keyword evidence="4" id="KW-1185">Reference proteome</keyword>
<evidence type="ECO:0000313" key="4">
    <source>
        <dbReference type="Proteomes" id="UP000308199"/>
    </source>
</evidence>
<dbReference type="EMBL" id="SGPK01000355">
    <property type="protein sequence ID" value="THH04313.1"/>
    <property type="molecule type" value="Genomic_DNA"/>
</dbReference>
<dbReference type="GO" id="GO:0043399">
    <property type="term" value="F:tRNA adenosine(64)-2'-O-ribosylphosphate transferase activity"/>
    <property type="evidence" value="ECO:0007669"/>
    <property type="project" value="InterPro"/>
</dbReference>
<dbReference type="InterPro" id="IPR007306">
    <property type="entry name" value="Rit1"/>
</dbReference>
<dbReference type="OrthoDB" id="45256at2759"/>
<dbReference type="AlphaFoldDB" id="A0A4V3XC36"/>
<dbReference type="GO" id="GO:0019988">
    <property type="term" value="P:charged-tRNA amino acid modification"/>
    <property type="evidence" value="ECO:0007669"/>
    <property type="project" value="InterPro"/>
</dbReference>
<evidence type="ECO:0008006" key="5">
    <source>
        <dbReference type="Google" id="ProtNLM"/>
    </source>
</evidence>
<reference evidence="3 4" key="1">
    <citation type="submission" date="2019-02" db="EMBL/GenBank/DDBJ databases">
        <title>Genome sequencing of the rare red list fungi Phellinidium pouzarii.</title>
        <authorList>
            <person name="Buettner E."/>
            <person name="Kellner H."/>
        </authorList>
    </citation>
    <scope>NUCLEOTIDE SEQUENCE [LARGE SCALE GENOMIC DNA]</scope>
    <source>
        <strain evidence="3 4">DSM 108285</strain>
    </source>
</reference>
<evidence type="ECO:0000313" key="3">
    <source>
        <dbReference type="EMBL" id="THH04313.1"/>
    </source>
</evidence>
<feature type="domain" description="Rit1 N-terminal" evidence="2">
    <location>
        <begin position="24"/>
        <end position="292"/>
    </location>
</feature>
<dbReference type="InterPro" id="IPR033421">
    <property type="entry name" value="Rit1_DUSP-like"/>
</dbReference>
<comment type="caution">
    <text evidence="3">The sequence shown here is derived from an EMBL/GenBank/DDBJ whole genome shotgun (WGS) entry which is preliminary data.</text>
</comment>
<protein>
    <recommendedName>
        <fullName evidence="5">Initiator tRNA phosphoribosyl transferase</fullName>
    </recommendedName>
</protein>
<name>A0A4V3XC36_9AGAM</name>
<dbReference type="PIRSF" id="PIRSF007747">
    <property type="entry name" value="Ribosyl_Ptfrase"/>
    <property type="match status" value="1"/>
</dbReference>
<feature type="domain" description="Rit1 DUSP-like" evidence="1">
    <location>
        <begin position="374"/>
        <end position="484"/>
    </location>
</feature>
<proteinExistence type="predicted"/>
<dbReference type="Proteomes" id="UP000308199">
    <property type="component" value="Unassembled WGS sequence"/>
</dbReference>
<dbReference type="GO" id="GO:0005737">
    <property type="term" value="C:cytoplasm"/>
    <property type="evidence" value="ECO:0007669"/>
    <property type="project" value="TreeGrafter"/>
</dbReference>
<gene>
    <name evidence="3" type="ORF">EW145_g5614</name>
</gene>
<evidence type="ECO:0000259" key="1">
    <source>
        <dbReference type="Pfam" id="PF04179"/>
    </source>
</evidence>
<dbReference type="Pfam" id="PF17184">
    <property type="entry name" value="Rit1_C"/>
    <property type="match status" value="1"/>
</dbReference>
<dbReference type="PANTHER" id="PTHR31811">
    <property type="entry name" value="TRNA A64-2'-O-RIBOSYLPHOSPHATE TRANSFERASE"/>
    <property type="match status" value="1"/>
</dbReference>
<evidence type="ECO:0000259" key="2">
    <source>
        <dbReference type="Pfam" id="PF17184"/>
    </source>
</evidence>
<dbReference type="PANTHER" id="PTHR31811:SF0">
    <property type="entry name" value="TRNA A64-2'-O-RIBOSYLPHOSPHATE TRANSFERASE"/>
    <property type="match status" value="1"/>
</dbReference>
<dbReference type="InterPro" id="IPR033449">
    <property type="entry name" value="Rit1_N"/>
</dbReference>
<dbReference type="Pfam" id="PF04179">
    <property type="entry name" value="Init_tRNA_PT"/>
    <property type="match status" value="1"/>
</dbReference>